<dbReference type="GO" id="GO:0006281">
    <property type="term" value="P:DNA repair"/>
    <property type="evidence" value="ECO:0007669"/>
    <property type="project" value="InterPro"/>
</dbReference>
<evidence type="ECO:0000313" key="3">
    <source>
        <dbReference type="Proteomes" id="UP001418222"/>
    </source>
</evidence>
<dbReference type="InterPro" id="IPR036390">
    <property type="entry name" value="WH_DNA-bd_sf"/>
</dbReference>
<organism evidence="2 3">
    <name type="scientific">Platanthera zijinensis</name>
    <dbReference type="NCBI Taxonomy" id="2320716"/>
    <lineage>
        <taxon>Eukaryota</taxon>
        <taxon>Viridiplantae</taxon>
        <taxon>Streptophyta</taxon>
        <taxon>Embryophyta</taxon>
        <taxon>Tracheophyta</taxon>
        <taxon>Spermatophyta</taxon>
        <taxon>Magnoliopsida</taxon>
        <taxon>Liliopsida</taxon>
        <taxon>Asparagales</taxon>
        <taxon>Orchidaceae</taxon>
        <taxon>Orchidoideae</taxon>
        <taxon>Orchideae</taxon>
        <taxon>Orchidinae</taxon>
        <taxon>Platanthera</taxon>
    </lineage>
</organism>
<dbReference type="InterPro" id="IPR018982">
    <property type="entry name" value="RQC_domain"/>
</dbReference>
<dbReference type="EMBL" id="JBBWWQ010000007">
    <property type="protein sequence ID" value="KAK8942454.1"/>
    <property type="molecule type" value="Genomic_DNA"/>
</dbReference>
<dbReference type="AlphaFoldDB" id="A0AAP0BJS2"/>
<name>A0AAP0BJS2_9ASPA</name>
<dbReference type="Pfam" id="PF09382">
    <property type="entry name" value="RQC"/>
    <property type="match status" value="1"/>
</dbReference>
<dbReference type="GO" id="GO:0043138">
    <property type="term" value="F:3'-5' DNA helicase activity"/>
    <property type="evidence" value="ECO:0007669"/>
    <property type="project" value="InterPro"/>
</dbReference>
<reference evidence="2 3" key="1">
    <citation type="journal article" date="2022" name="Nat. Plants">
        <title>Genomes of leafy and leafless Platanthera orchids illuminate the evolution of mycoheterotrophy.</title>
        <authorList>
            <person name="Li M.H."/>
            <person name="Liu K.W."/>
            <person name="Li Z."/>
            <person name="Lu H.C."/>
            <person name="Ye Q.L."/>
            <person name="Zhang D."/>
            <person name="Wang J.Y."/>
            <person name="Li Y.F."/>
            <person name="Zhong Z.M."/>
            <person name="Liu X."/>
            <person name="Yu X."/>
            <person name="Liu D.K."/>
            <person name="Tu X.D."/>
            <person name="Liu B."/>
            <person name="Hao Y."/>
            <person name="Liao X.Y."/>
            <person name="Jiang Y.T."/>
            <person name="Sun W.H."/>
            <person name="Chen J."/>
            <person name="Chen Y.Q."/>
            <person name="Ai Y."/>
            <person name="Zhai J.W."/>
            <person name="Wu S.S."/>
            <person name="Zhou Z."/>
            <person name="Hsiao Y.Y."/>
            <person name="Wu W.L."/>
            <person name="Chen Y.Y."/>
            <person name="Lin Y.F."/>
            <person name="Hsu J.L."/>
            <person name="Li C.Y."/>
            <person name="Wang Z.W."/>
            <person name="Zhao X."/>
            <person name="Zhong W.Y."/>
            <person name="Ma X.K."/>
            <person name="Ma L."/>
            <person name="Huang J."/>
            <person name="Chen G.Z."/>
            <person name="Huang M.Z."/>
            <person name="Huang L."/>
            <person name="Peng D.H."/>
            <person name="Luo Y.B."/>
            <person name="Zou S.Q."/>
            <person name="Chen S.P."/>
            <person name="Lan S."/>
            <person name="Tsai W.C."/>
            <person name="Van de Peer Y."/>
            <person name="Liu Z.J."/>
        </authorList>
    </citation>
    <scope>NUCLEOTIDE SEQUENCE [LARGE SCALE GENOMIC DNA]</scope>
    <source>
        <strain evidence="2">Lor287</strain>
    </source>
</reference>
<dbReference type="SUPFAM" id="SSF46785">
    <property type="entry name" value="Winged helix' DNA-binding domain"/>
    <property type="match status" value="1"/>
</dbReference>
<evidence type="ECO:0000259" key="1">
    <source>
        <dbReference type="Pfam" id="PF09382"/>
    </source>
</evidence>
<sequence length="63" mass="7152">MMETDTRDIDMDNLIEARKIIDNNFDKLPVHGHGKDYTSAWWKALAGLLIAHGTFEVLSSIHV</sequence>
<dbReference type="GO" id="GO:0006260">
    <property type="term" value="P:DNA replication"/>
    <property type="evidence" value="ECO:0007669"/>
    <property type="project" value="InterPro"/>
</dbReference>
<accession>A0AAP0BJS2</accession>
<proteinExistence type="predicted"/>
<dbReference type="Gene3D" id="1.10.10.10">
    <property type="entry name" value="Winged helix-like DNA-binding domain superfamily/Winged helix DNA-binding domain"/>
    <property type="match status" value="1"/>
</dbReference>
<evidence type="ECO:0000313" key="2">
    <source>
        <dbReference type="EMBL" id="KAK8942454.1"/>
    </source>
</evidence>
<dbReference type="Proteomes" id="UP001418222">
    <property type="component" value="Unassembled WGS sequence"/>
</dbReference>
<gene>
    <name evidence="2" type="ORF">KSP39_PZI008819</name>
</gene>
<protein>
    <recommendedName>
        <fullName evidence="1">RQC domain-containing protein</fullName>
    </recommendedName>
</protein>
<feature type="domain" description="RQC" evidence="1">
    <location>
        <begin position="18"/>
        <end position="56"/>
    </location>
</feature>
<keyword evidence="3" id="KW-1185">Reference proteome</keyword>
<comment type="caution">
    <text evidence="2">The sequence shown here is derived from an EMBL/GenBank/DDBJ whole genome shotgun (WGS) entry which is preliminary data.</text>
</comment>
<dbReference type="InterPro" id="IPR036388">
    <property type="entry name" value="WH-like_DNA-bd_sf"/>
</dbReference>